<dbReference type="PANTHER" id="PTHR43482:SF1">
    <property type="entry name" value="PROTEIN AST1-RELATED"/>
    <property type="match status" value="1"/>
</dbReference>
<dbReference type="SUPFAM" id="SSF50129">
    <property type="entry name" value="GroES-like"/>
    <property type="match status" value="1"/>
</dbReference>
<keyword evidence="3" id="KW-1185">Reference proteome</keyword>
<evidence type="ECO:0000313" key="3">
    <source>
        <dbReference type="Proteomes" id="UP001321542"/>
    </source>
</evidence>
<organism evidence="2 3">
    <name type="scientific">Streptomyces graminofaciens</name>
    <dbReference type="NCBI Taxonomy" id="68212"/>
    <lineage>
        <taxon>Bacteria</taxon>
        <taxon>Bacillati</taxon>
        <taxon>Actinomycetota</taxon>
        <taxon>Actinomycetes</taxon>
        <taxon>Kitasatosporales</taxon>
        <taxon>Streptomycetaceae</taxon>
        <taxon>Streptomyces</taxon>
    </lineage>
</organism>
<reference evidence="2 3" key="1">
    <citation type="journal article" date="2010" name="ChemBioChem">
        <title>Cloning and characterization of the biosynthetic gene cluster of 16-membered macrolide antibiotic FD-891: involvement of a dual functional cytochrome P450 monooxygenase catalyzing epoxidation and hydroxylation.</title>
        <authorList>
            <person name="Kudo F."/>
            <person name="Motegi A."/>
            <person name="Mizoue K."/>
            <person name="Eguchi T."/>
        </authorList>
    </citation>
    <scope>NUCLEOTIDE SEQUENCE [LARGE SCALE GENOMIC DNA]</scope>
    <source>
        <strain evidence="2 3">A-8890</strain>
    </source>
</reference>
<dbReference type="InterPro" id="IPR036291">
    <property type="entry name" value="NAD(P)-bd_dom_sf"/>
</dbReference>
<gene>
    <name evidence="2" type="ORF">SGFS_097730</name>
</gene>
<dbReference type="InterPro" id="IPR013154">
    <property type="entry name" value="ADH-like_N"/>
</dbReference>
<sequence>MLAAVYRTQGSPDVVEVVDIDKPEPGLAEIRIKVQAAALNPSDASAWRGGGLLPAPPEGSFHGLGWDIAGVVDAVGRGANWQPGQRVIAFSHAVPPGLNRAQAEYVVVPTNVVAEAPEGVDSIHASTIPLNGLTAAQSVELLGLQPGQSVLVTGAEGAVGGYAVQLAKRRGLVVIASDLSTDGTFATEVAGADAYVPASESPVDALRALRPEGVDAVLDTATLGQAVIGAVVDGGTFVTTRMDALPKTERNIRVRLTQVAGDASILTTLSDLAASGELALRVAETYPLQEAAKAHARLAKGGLSGRIVLTMD</sequence>
<dbReference type="Pfam" id="PF08240">
    <property type="entry name" value="ADH_N"/>
    <property type="match status" value="1"/>
</dbReference>
<dbReference type="CDD" id="cd05289">
    <property type="entry name" value="MDR_like_2"/>
    <property type="match status" value="1"/>
</dbReference>
<evidence type="ECO:0000313" key="2">
    <source>
        <dbReference type="EMBL" id="BBC38479.1"/>
    </source>
</evidence>
<dbReference type="Gene3D" id="3.90.180.10">
    <property type="entry name" value="Medium-chain alcohol dehydrogenases, catalytic domain"/>
    <property type="match status" value="1"/>
</dbReference>
<name>A0ABN5VYF0_9ACTN</name>
<feature type="domain" description="Enoyl reductase (ER)" evidence="1">
    <location>
        <begin position="10"/>
        <end position="309"/>
    </location>
</feature>
<dbReference type="Gene3D" id="3.40.50.720">
    <property type="entry name" value="NAD(P)-binding Rossmann-like Domain"/>
    <property type="match status" value="1"/>
</dbReference>
<dbReference type="EMBL" id="AP018448">
    <property type="protein sequence ID" value="BBC38479.1"/>
    <property type="molecule type" value="Genomic_DNA"/>
</dbReference>
<reference evidence="2 3" key="2">
    <citation type="journal article" date="2023" name="ChemBioChem">
        <title>Acyltransferase Domain Exchange between Two Independent Type I Polyketide Synthases in the Same Producer Strain of Macrolide Antibiotics.</title>
        <authorList>
            <person name="Kudo F."/>
            <person name="Kishikawa K."/>
            <person name="Tsuboi K."/>
            <person name="Kido T."/>
            <person name="Usui T."/>
            <person name="Hashimoto J."/>
            <person name="Shin-Ya K."/>
            <person name="Miyanaga A."/>
            <person name="Eguchi T."/>
        </authorList>
    </citation>
    <scope>NUCLEOTIDE SEQUENCE [LARGE SCALE GENOMIC DNA]</scope>
    <source>
        <strain evidence="2 3">A-8890</strain>
    </source>
</reference>
<protein>
    <recommendedName>
        <fullName evidence="1">Enoyl reductase (ER) domain-containing protein</fullName>
    </recommendedName>
</protein>
<dbReference type="RefSeq" id="WP_286258980.1">
    <property type="nucleotide sequence ID" value="NZ_AP018448.1"/>
</dbReference>
<dbReference type="InterPro" id="IPR052585">
    <property type="entry name" value="Lipid_raft_assoc_Zn_ADH"/>
</dbReference>
<dbReference type="PANTHER" id="PTHR43482">
    <property type="entry name" value="PROTEIN AST1-RELATED"/>
    <property type="match status" value="1"/>
</dbReference>
<dbReference type="Pfam" id="PF13602">
    <property type="entry name" value="ADH_zinc_N_2"/>
    <property type="match status" value="1"/>
</dbReference>
<dbReference type="SUPFAM" id="SSF51735">
    <property type="entry name" value="NAD(P)-binding Rossmann-fold domains"/>
    <property type="match status" value="1"/>
</dbReference>
<dbReference type="InterPro" id="IPR020843">
    <property type="entry name" value="ER"/>
</dbReference>
<accession>A0ABN5VYF0</accession>
<proteinExistence type="predicted"/>
<dbReference type="InterPro" id="IPR011032">
    <property type="entry name" value="GroES-like_sf"/>
</dbReference>
<dbReference type="SMART" id="SM00829">
    <property type="entry name" value="PKS_ER"/>
    <property type="match status" value="1"/>
</dbReference>
<evidence type="ECO:0000259" key="1">
    <source>
        <dbReference type="SMART" id="SM00829"/>
    </source>
</evidence>
<dbReference type="Proteomes" id="UP001321542">
    <property type="component" value="Chromosome"/>
</dbReference>